<dbReference type="InterPro" id="IPR042089">
    <property type="entry name" value="Peptidase_M13_dom_2"/>
</dbReference>
<evidence type="ECO:0000313" key="10">
    <source>
        <dbReference type="EMBL" id="KAF9154690.1"/>
    </source>
</evidence>
<dbReference type="Pfam" id="PF05649">
    <property type="entry name" value="Peptidase_M13_N"/>
    <property type="match status" value="1"/>
</dbReference>
<dbReference type="SUPFAM" id="SSF55486">
    <property type="entry name" value="Metalloproteases ('zincins'), catalytic domain"/>
    <property type="match status" value="1"/>
</dbReference>
<organism evidence="10 11">
    <name type="scientific">Linnemannia schmuckeri</name>
    <dbReference type="NCBI Taxonomy" id="64567"/>
    <lineage>
        <taxon>Eukaryota</taxon>
        <taxon>Fungi</taxon>
        <taxon>Fungi incertae sedis</taxon>
        <taxon>Mucoromycota</taxon>
        <taxon>Mortierellomycotina</taxon>
        <taxon>Mortierellomycetes</taxon>
        <taxon>Mortierellales</taxon>
        <taxon>Mortierellaceae</taxon>
        <taxon>Linnemannia</taxon>
    </lineage>
</organism>
<evidence type="ECO:0000256" key="7">
    <source>
        <dbReference type="ARBA" id="ARBA00023049"/>
    </source>
</evidence>
<dbReference type="Proteomes" id="UP000748756">
    <property type="component" value="Unassembled WGS sequence"/>
</dbReference>
<keyword evidence="6" id="KW-0862">Zinc</keyword>
<evidence type="ECO:0000256" key="6">
    <source>
        <dbReference type="ARBA" id="ARBA00022833"/>
    </source>
</evidence>
<dbReference type="InterPro" id="IPR024079">
    <property type="entry name" value="MetalloPept_cat_dom_sf"/>
</dbReference>
<dbReference type="CDD" id="cd08662">
    <property type="entry name" value="M13"/>
    <property type="match status" value="1"/>
</dbReference>
<dbReference type="GO" id="GO:0005886">
    <property type="term" value="C:plasma membrane"/>
    <property type="evidence" value="ECO:0007669"/>
    <property type="project" value="TreeGrafter"/>
</dbReference>
<evidence type="ECO:0000259" key="8">
    <source>
        <dbReference type="Pfam" id="PF01431"/>
    </source>
</evidence>
<dbReference type="PANTHER" id="PTHR11733:SF167">
    <property type="entry name" value="FI17812P1-RELATED"/>
    <property type="match status" value="1"/>
</dbReference>
<dbReference type="InterPro" id="IPR000718">
    <property type="entry name" value="Peptidase_M13"/>
</dbReference>
<gene>
    <name evidence="10" type="ORF">BG015_000218</name>
</gene>
<sequence length="683" mass="76035">MSSSILNDLDPTADPCQDFNQFTCGGFMEKQKIPVGGEYINALWILHYSNEDIIRSIVDPKLGRSPEADPDDVAAQNNIKKMQDLFSSCMDNDTVLLAGRKPLVDQIKTIIHSLPSSESPANKNALSKTLALIAKYGFEFPGFIDLRAGVHETNRSVNVLNVNEGGLGLKSAGDYMNAEVVLQYTGAMAAMFQIILGDEDVATRSQPLTSQDLKQNWADVARVVLDFEIQLRGIRSQEQDLKDPVKNFSLRTIKELSALMPSIDWSLLLQETFPAGFNDTRPLVVSSPVYLAKLDALLSKTSAKSLQYYFAWILIRNLAKHLSSPYAQPLVAFQRAATTVALVVGIQHVSTCIGVVSTNLMHIAAHYFVQKTLKYQSHKDIITIIETAMATYKSNLTTVKWLDQYSRNGAIKKLKAMAKAVGYSTNSPNATSSLSLNEFYKDYTIVADNYFANQLKYSLWSAAKSFAQLTLPHDREAMNVPPGDVFGSYMASENSIKLGAGILQMPFFHVENPEYVNYGGIGAFVSRGIGWWSDETAQAFEKQSQCFVEQYETFSVKGPDNKDINVNGRRTLRENIADNRGVKIAFKSWKNNFDSDLNGDKYKNFQLPGLEKYTPEQLFFISYSRVPCIKGMPAIAKRVTEIDARSPAKWRVNGVAMNSPDFAVAFKCLVGSPMNPEKKCEVW</sequence>
<dbReference type="EMBL" id="JAAAUQ010000103">
    <property type="protein sequence ID" value="KAF9154690.1"/>
    <property type="molecule type" value="Genomic_DNA"/>
</dbReference>
<dbReference type="OrthoDB" id="6475849at2759"/>
<keyword evidence="5" id="KW-0378">Hydrolase</keyword>
<feature type="domain" description="Peptidase M13 N-terminal" evidence="9">
    <location>
        <begin position="15"/>
        <end position="423"/>
    </location>
</feature>
<keyword evidence="3" id="KW-0645">Protease</keyword>
<protein>
    <submittedName>
        <fullName evidence="10">Uncharacterized protein</fullName>
    </submittedName>
</protein>
<dbReference type="GO" id="GO:0016485">
    <property type="term" value="P:protein processing"/>
    <property type="evidence" value="ECO:0007669"/>
    <property type="project" value="TreeGrafter"/>
</dbReference>
<dbReference type="AlphaFoldDB" id="A0A9P5S6P5"/>
<comment type="caution">
    <text evidence="10">The sequence shown here is derived from an EMBL/GenBank/DDBJ whole genome shotgun (WGS) entry which is preliminary data.</text>
</comment>
<evidence type="ECO:0000256" key="4">
    <source>
        <dbReference type="ARBA" id="ARBA00022723"/>
    </source>
</evidence>
<dbReference type="PROSITE" id="PS51885">
    <property type="entry name" value="NEPRILYSIN"/>
    <property type="match status" value="1"/>
</dbReference>
<reference evidence="10" key="1">
    <citation type="journal article" date="2020" name="Fungal Divers.">
        <title>Resolving the Mortierellaceae phylogeny through synthesis of multi-gene phylogenetics and phylogenomics.</title>
        <authorList>
            <person name="Vandepol N."/>
            <person name="Liber J."/>
            <person name="Desiro A."/>
            <person name="Na H."/>
            <person name="Kennedy M."/>
            <person name="Barry K."/>
            <person name="Grigoriev I.V."/>
            <person name="Miller A.N."/>
            <person name="O'Donnell K."/>
            <person name="Stajich J.E."/>
            <person name="Bonito G."/>
        </authorList>
    </citation>
    <scope>NUCLEOTIDE SEQUENCE</scope>
    <source>
        <strain evidence="10">NRRL 6426</strain>
    </source>
</reference>
<proteinExistence type="inferred from homology"/>
<accession>A0A9P5S6P5</accession>
<evidence type="ECO:0000259" key="9">
    <source>
        <dbReference type="Pfam" id="PF05649"/>
    </source>
</evidence>
<dbReference type="Gene3D" id="1.10.1380.10">
    <property type="entry name" value="Neutral endopeptidase , domain2"/>
    <property type="match status" value="1"/>
</dbReference>
<keyword evidence="11" id="KW-1185">Reference proteome</keyword>
<dbReference type="InterPro" id="IPR018497">
    <property type="entry name" value="Peptidase_M13_C"/>
</dbReference>
<name>A0A9P5S6P5_9FUNG</name>
<comment type="cofactor">
    <cofactor evidence="1">
        <name>Zn(2+)</name>
        <dbReference type="ChEBI" id="CHEBI:29105"/>
    </cofactor>
</comment>
<comment type="similarity">
    <text evidence="2">Belongs to the peptidase M13 family.</text>
</comment>
<evidence type="ECO:0000256" key="3">
    <source>
        <dbReference type="ARBA" id="ARBA00022670"/>
    </source>
</evidence>
<dbReference type="PANTHER" id="PTHR11733">
    <property type="entry name" value="ZINC METALLOPROTEASE FAMILY M13 NEPRILYSIN-RELATED"/>
    <property type="match status" value="1"/>
</dbReference>
<keyword evidence="7" id="KW-0482">Metalloprotease</keyword>
<dbReference type="GO" id="GO:0046872">
    <property type="term" value="F:metal ion binding"/>
    <property type="evidence" value="ECO:0007669"/>
    <property type="project" value="UniProtKB-KW"/>
</dbReference>
<dbReference type="GO" id="GO:0004222">
    <property type="term" value="F:metalloendopeptidase activity"/>
    <property type="evidence" value="ECO:0007669"/>
    <property type="project" value="InterPro"/>
</dbReference>
<evidence type="ECO:0000313" key="11">
    <source>
        <dbReference type="Proteomes" id="UP000748756"/>
    </source>
</evidence>
<evidence type="ECO:0000256" key="1">
    <source>
        <dbReference type="ARBA" id="ARBA00001947"/>
    </source>
</evidence>
<dbReference type="InterPro" id="IPR008753">
    <property type="entry name" value="Peptidase_M13_N"/>
</dbReference>
<evidence type="ECO:0000256" key="5">
    <source>
        <dbReference type="ARBA" id="ARBA00022801"/>
    </source>
</evidence>
<dbReference type="Pfam" id="PF01431">
    <property type="entry name" value="Peptidase_M13"/>
    <property type="match status" value="1"/>
</dbReference>
<dbReference type="Gene3D" id="3.40.390.10">
    <property type="entry name" value="Collagenase (Catalytic Domain)"/>
    <property type="match status" value="1"/>
</dbReference>
<keyword evidence="4" id="KW-0479">Metal-binding</keyword>
<feature type="domain" description="Peptidase M13 C-terminal" evidence="8">
    <location>
        <begin position="489"/>
        <end position="682"/>
    </location>
</feature>
<evidence type="ECO:0000256" key="2">
    <source>
        <dbReference type="ARBA" id="ARBA00007357"/>
    </source>
</evidence>